<name>A0A0F9BXU0_9ZZZZ</name>
<proteinExistence type="predicted"/>
<dbReference type="AlphaFoldDB" id="A0A0F9BXU0"/>
<gene>
    <name evidence="1" type="ORF">LCGC14_2472640</name>
</gene>
<dbReference type="EMBL" id="LAZR01038760">
    <property type="protein sequence ID" value="KKL18727.1"/>
    <property type="molecule type" value="Genomic_DNA"/>
</dbReference>
<reference evidence="1" key="1">
    <citation type="journal article" date="2015" name="Nature">
        <title>Complex archaea that bridge the gap between prokaryotes and eukaryotes.</title>
        <authorList>
            <person name="Spang A."/>
            <person name="Saw J.H."/>
            <person name="Jorgensen S.L."/>
            <person name="Zaremba-Niedzwiedzka K."/>
            <person name="Martijn J."/>
            <person name="Lind A.E."/>
            <person name="van Eijk R."/>
            <person name="Schleper C."/>
            <person name="Guy L."/>
            <person name="Ettema T.J."/>
        </authorList>
    </citation>
    <scope>NUCLEOTIDE SEQUENCE</scope>
</reference>
<protein>
    <submittedName>
        <fullName evidence="1">Uncharacterized protein</fullName>
    </submittedName>
</protein>
<evidence type="ECO:0000313" key="1">
    <source>
        <dbReference type="EMBL" id="KKL18727.1"/>
    </source>
</evidence>
<sequence length="160" mass="18870">MSDTIKEHMEIIVNALDEYEQSLNLPDVQNPCDKQEIQQYFSMKRDHIEKLSAEDCKQIAYRLSQFAFYIQRIYNREQARMVWATSKLQDVIADNLNNFDKYTKHEMKISLIKKQNKYADSLDNILNYASQREKRLHSLSFSIKNLADIMLANARGKTNV</sequence>
<organism evidence="1">
    <name type="scientific">marine sediment metagenome</name>
    <dbReference type="NCBI Taxonomy" id="412755"/>
    <lineage>
        <taxon>unclassified sequences</taxon>
        <taxon>metagenomes</taxon>
        <taxon>ecological metagenomes</taxon>
    </lineage>
</organism>
<accession>A0A0F9BXU0</accession>
<comment type="caution">
    <text evidence="1">The sequence shown here is derived from an EMBL/GenBank/DDBJ whole genome shotgun (WGS) entry which is preliminary data.</text>
</comment>